<comment type="catalytic activity">
    <reaction evidence="5 6">
        <text>adenine + H2O + H(+) = hypoxanthine + NH4(+)</text>
        <dbReference type="Rhea" id="RHEA:23688"/>
        <dbReference type="ChEBI" id="CHEBI:15377"/>
        <dbReference type="ChEBI" id="CHEBI:15378"/>
        <dbReference type="ChEBI" id="CHEBI:16708"/>
        <dbReference type="ChEBI" id="CHEBI:17368"/>
        <dbReference type="ChEBI" id="CHEBI:28938"/>
        <dbReference type="EC" id="3.5.4.2"/>
    </reaction>
</comment>
<dbReference type="Pfam" id="PF13382">
    <property type="entry name" value="Adenine_deam_C"/>
    <property type="match status" value="1"/>
</dbReference>
<dbReference type="InterPro" id="IPR006680">
    <property type="entry name" value="Amidohydro-rel"/>
</dbReference>
<dbReference type="GO" id="GO:0006146">
    <property type="term" value="P:adenine catabolic process"/>
    <property type="evidence" value="ECO:0007669"/>
    <property type="project" value="InterPro"/>
</dbReference>
<evidence type="ECO:0000313" key="9">
    <source>
        <dbReference type="EMBL" id="MBF4468644.1"/>
    </source>
</evidence>
<evidence type="ECO:0000259" key="8">
    <source>
        <dbReference type="Pfam" id="PF13382"/>
    </source>
</evidence>
<dbReference type="InterPro" id="IPR006679">
    <property type="entry name" value="Adenine_deam"/>
</dbReference>
<dbReference type="Gene3D" id="2.30.40.10">
    <property type="entry name" value="Urease, subunit C, domain 1"/>
    <property type="match status" value="1"/>
</dbReference>
<dbReference type="GO" id="GO:0000034">
    <property type="term" value="F:adenine deaminase activity"/>
    <property type="evidence" value="ECO:0007669"/>
    <property type="project" value="UniProtKB-UniRule"/>
</dbReference>
<sequence>MNPKKFNSIKANILDVFTNEIYPSEISIEDGYIVSVNPISNLENDGVELDFDGILVPGFIDAHIHIESSLLTPSNFAKAVVPFGTTSVIADPHEIANVAGIEGVEFMIDDASKVPFDFYFSAPSCVPATNFETSGACLDSLAIEELLKMDEVVSLGEVMNFVGVINNDKDVIDKLKVAKKYNIPIDGHAPLLSGADLEKYVNVFLYDDFDNKNLIQGPSTDHESISFDEAIEKKKLGMKIMVREGSSAKNMEALFNIKDRIGLCSNQDFFGAVSVDDFGEILKNPIFDFLVTDDKEPNDLKDGHLNVLIKKAIFLGIDHIEAIKMVTINPAKHYNLNSGAIEVGRKANFCLIDNFDDFNIKKTIINGEIVAEDGVSFIKSQKPSFKNTFVLNEKNSDDFNVHVNFNSNNSNNPIFYINTKVIEVIDGEIITKKIDKDLKVEEGIIKENIEDDILKLAVVERYGNNNISNAFIKGFNLKNGAIASSVAHDSHNIVVLGTESEYMAKAVNLISKNKGGLAIVYDDVEKILKLPIAGLMSDEDIGSVSKELYEINKIIKTLGCTLESPFMTLSFVSLLVIPSLRLSDKGLFDVDEFSFVDLTNTNN</sequence>
<evidence type="ECO:0000313" key="10">
    <source>
        <dbReference type="Proteomes" id="UP000658733"/>
    </source>
</evidence>
<dbReference type="HAMAP" id="MF_01518">
    <property type="entry name" value="Adenine_deamin"/>
    <property type="match status" value="1"/>
</dbReference>
<evidence type="ECO:0000256" key="1">
    <source>
        <dbReference type="ARBA" id="ARBA00006773"/>
    </source>
</evidence>
<comment type="cofactor">
    <cofactor evidence="6">
        <name>Mn(2+)</name>
        <dbReference type="ChEBI" id="CHEBI:29035"/>
    </cofactor>
</comment>
<dbReference type="AlphaFoldDB" id="A0A843AD68"/>
<evidence type="ECO:0000256" key="3">
    <source>
        <dbReference type="ARBA" id="ARBA00022801"/>
    </source>
</evidence>
<evidence type="ECO:0000256" key="2">
    <source>
        <dbReference type="ARBA" id="ARBA00012782"/>
    </source>
</evidence>
<evidence type="ECO:0000256" key="5">
    <source>
        <dbReference type="ARBA" id="ARBA00047720"/>
    </source>
</evidence>
<protein>
    <recommendedName>
        <fullName evidence="2 6">Adenine deaminase</fullName>
        <shortName evidence="6">Adenase</shortName>
        <shortName evidence="6">Adenine aminase</shortName>
        <ecNumber evidence="2 6">3.5.4.2</ecNumber>
    </recommendedName>
</protein>
<dbReference type="SUPFAM" id="SSF51556">
    <property type="entry name" value="Metallo-dependent hydrolases"/>
    <property type="match status" value="1"/>
</dbReference>
<dbReference type="Gene3D" id="3.20.20.140">
    <property type="entry name" value="Metal-dependent hydrolases"/>
    <property type="match status" value="1"/>
</dbReference>
<dbReference type="Pfam" id="PF01979">
    <property type="entry name" value="Amidohydro_1"/>
    <property type="match status" value="1"/>
</dbReference>
<dbReference type="CDD" id="cd01295">
    <property type="entry name" value="AdeC"/>
    <property type="match status" value="1"/>
</dbReference>
<organism evidence="9 10">
    <name type="scientific">Methanobrevibacter arboriphilus</name>
    <dbReference type="NCBI Taxonomy" id="39441"/>
    <lineage>
        <taxon>Archaea</taxon>
        <taxon>Methanobacteriati</taxon>
        <taxon>Methanobacteriota</taxon>
        <taxon>Methanomada group</taxon>
        <taxon>Methanobacteria</taxon>
        <taxon>Methanobacteriales</taxon>
        <taxon>Methanobacteriaceae</taxon>
        <taxon>Methanobrevibacter</taxon>
    </lineage>
</organism>
<dbReference type="EC" id="3.5.4.2" evidence="2 6"/>
<reference evidence="9" key="1">
    <citation type="submission" date="2020-10" db="EMBL/GenBank/DDBJ databases">
        <title>Dehalococcoides mccartyi of a TCE/Cr reducing biochatode.</title>
        <authorList>
            <person name="Matturro B."/>
        </authorList>
    </citation>
    <scope>NUCLEOTIDE SEQUENCE</scope>
    <source>
        <strain evidence="9">Bin4</strain>
    </source>
</reference>
<dbReference type="InterPro" id="IPR011059">
    <property type="entry name" value="Metal-dep_hydrolase_composite"/>
</dbReference>
<dbReference type="Proteomes" id="UP000658733">
    <property type="component" value="Unassembled WGS sequence"/>
</dbReference>
<proteinExistence type="inferred from homology"/>
<gene>
    <name evidence="6 9" type="primary">ade</name>
    <name evidence="9" type="ORF">ISP01_04500</name>
</gene>
<dbReference type="PANTHER" id="PTHR11113">
    <property type="entry name" value="N-ACETYLGLUCOSAMINE-6-PHOSPHATE DEACETYLASE"/>
    <property type="match status" value="1"/>
</dbReference>
<feature type="domain" description="Adenine deaminase C-terminal" evidence="8">
    <location>
        <begin position="429"/>
        <end position="593"/>
    </location>
</feature>
<keyword evidence="4 6" id="KW-0464">Manganese</keyword>
<dbReference type="InterPro" id="IPR032466">
    <property type="entry name" value="Metal_Hydrolase"/>
</dbReference>
<feature type="domain" description="Amidohydrolase-related" evidence="7">
    <location>
        <begin position="54"/>
        <end position="370"/>
    </location>
</feature>
<keyword evidence="3 6" id="KW-0378">Hydrolase</keyword>
<dbReference type="NCBIfam" id="TIGR01178">
    <property type="entry name" value="ade"/>
    <property type="match status" value="1"/>
</dbReference>
<evidence type="ECO:0000256" key="4">
    <source>
        <dbReference type="ARBA" id="ARBA00023211"/>
    </source>
</evidence>
<evidence type="ECO:0000256" key="6">
    <source>
        <dbReference type="HAMAP-Rule" id="MF_01518"/>
    </source>
</evidence>
<comment type="similarity">
    <text evidence="1 6">Belongs to the metallo-dependent hydrolases superfamily. Adenine deaminase family.</text>
</comment>
<dbReference type="EMBL" id="JADIIN010000036">
    <property type="protein sequence ID" value="MBF4468644.1"/>
    <property type="molecule type" value="Genomic_DNA"/>
</dbReference>
<comment type="caution">
    <text evidence="9">The sequence shown here is derived from an EMBL/GenBank/DDBJ whole genome shotgun (WGS) entry which is preliminary data.</text>
</comment>
<evidence type="ECO:0000259" key="7">
    <source>
        <dbReference type="Pfam" id="PF01979"/>
    </source>
</evidence>
<dbReference type="PANTHER" id="PTHR11113:SF2">
    <property type="entry name" value="ADENINE DEAMINASE"/>
    <property type="match status" value="1"/>
</dbReference>
<dbReference type="RefSeq" id="WP_042703430.1">
    <property type="nucleotide sequence ID" value="NZ_JADIIN010000036.1"/>
</dbReference>
<accession>A0A843AD68</accession>
<dbReference type="SUPFAM" id="SSF51338">
    <property type="entry name" value="Composite domain of metallo-dependent hydrolases"/>
    <property type="match status" value="1"/>
</dbReference>
<dbReference type="InterPro" id="IPR026912">
    <property type="entry name" value="Adenine_deam_C"/>
</dbReference>
<name>A0A843AD68_METAZ</name>